<keyword evidence="3" id="KW-1185">Reference proteome</keyword>
<reference evidence="2 3" key="1">
    <citation type="submission" date="2018-06" db="EMBL/GenBank/DDBJ databases">
        <title>Actinomadura craniellae sp. nov. isolated from marine sponge Craniella sp.</title>
        <authorList>
            <person name="Li L."/>
            <person name="Xu Q.H."/>
            <person name="Lin H.W."/>
            <person name="Lu Y.H."/>
        </authorList>
    </citation>
    <scope>NUCLEOTIDE SEQUENCE [LARGE SCALE GENOMIC DNA]</scope>
    <source>
        <strain evidence="2 3">LHW63021</strain>
    </source>
</reference>
<dbReference type="InterPro" id="IPR036736">
    <property type="entry name" value="ACP-like_sf"/>
</dbReference>
<dbReference type="Proteomes" id="UP000251891">
    <property type="component" value="Unassembled WGS sequence"/>
</dbReference>
<sequence length="126" mass="13623">SLTSVELRNRLNAATGLKLTPTAIFDHPNPQALAHHIHTQIAPKTDLAVLKELDGLVAELSTDQADSEVRAKAIHRLQDAILRLRSVHTTANRDGADAVLETASDDEIFEMLDNELGGVPDPESTT</sequence>
<gene>
    <name evidence="2" type="ORF">DPM19_28630</name>
</gene>
<dbReference type="RefSeq" id="WP_233510858.1">
    <property type="nucleotide sequence ID" value="NZ_QLYX01000016.1"/>
</dbReference>
<dbReference type="AlphaFoldDB" id="A0A365GYN9"/>
<organism evidence="2 3">
    <name type="scientific">Actinomadura craniellae</name>
    <dbReference type="NCBI Taxonomy" id="2231787"/>
    <lineage>
        <taxon>Bacteria</taxon>
        <taxon>Bacillati</taxon>
        <taxon>Actinomycetota</taxon>
        <taxon>Actinomycetes</taxon>
        <taxon>Streptosporangiales</taxon>
        <taxon>Thermomonosporaceae</taxon>
        <taxon>Actinomadura</taxon>
    </lineage>
</organism>
<dbReference type="InterPro" id="IPR009081">
    <property type="entry name" value="PP-bd_ACP"/>
</dbReference>
<accession>A0A365GYN9</accession>
<name>A0A365GYN9_9ACTN</name>
<dbReference type="Pfam" id="PF00550">
    <property type="entry name" value="PP-binding"/>
    <property type="match status" value="1"/>
</dbReference>
<evidence type="ECO:0000259" key="1">
    <source>
        <dbReference type="PROSITE" id="PS50075"/>
    </source>
</evidence>
<proteinExistence type="predicted"/>
<comment type="caution">
    <text evidence="2">The sequence shown here is derived from an EMBL/GenBank/DDBJ whole genome shotgun (WGS) entry which is preliminary data.</text>
</comment>
<dbReference type="Gene3D" id="1.10.1200.10">
    <property type="entry name" value="ACP-like"/>
    <property type="match status" value="1"/>
</dbReference>
<evidence type="ECO:0000313" key="3">
    <source>
        <dbReference type="Proteomes" id="UP000251891"/>
    </source>
</evidence>
<feature type="domain" description="Carrier" evidence="1">
    <location>
        <begin position="1"/>
        <end position="41"/>
    </location>
</feature>
<dbReference type="EMBL" id="QLYX01000016">
    <property type="protein sequence ID" value="RAY11932.1"/>
    <property type="molecule type" value="Genomic_DNA"/>
</dbReference>
<dbReference type="PROSITE" id="PS50075">
    <property type="entry name" value="CARRIER"/>
    <property type="match status" value="1"/>
</dbReference>
<feature type="non-terminal residue" evidence="2">
    <location>
        <position position="1"/>
    </location>
</feature>
<protein>
    <submittedName>
        <fullName evidence="2">Beta-ketoacyl synthase</fullName>
    </submittedName>
</protein>
<dbReference type="SUPFAM" id="SSF47336">
    <property type="entry name" value="ACP-like"/>
    <property type="match status" value="1"/>
</dbReference>
<evidence type="ECO:0000313" key="2">
    <source>
        <dbReference type="EMBL" id="RAY11932.1"/>
    </source>
</evidence>